<protein>
    <submittedName>
        <fullName evidence="1">Uncharacterized protein</fullName>
    </submittedName>
</protein>
<evidence type="ECO:0000313" key="2">
    <source>
        <dbReference type="Proteomes" id="UP000308886"/>
    </source>
</evidence>
<sequence length="100" mass="11516">MNENKLIEEFWRDCDNNNFSKEATVLFFYLLYRHKRDRQETISINPAALLSLVSGYSVTAMKSASEELQSRGYVEYTPANESCTSGKYRFLKTGTVKKGK</sequence>
<organism evidence="1 2">
    <name type="scientific">Palleniella muris</name>
    <dbReference type="NCBI Taxonomy" id="3038145"/>
    <lineage>
        <taxon>Bacteria</taxon>
        <taxon>Pseudomonadati</taxon>
        <taxon>Bacteroidota</taxon>
        <taxon>Bacteroidia</taxon>
        <taxon>Bacteroidales</taxon>
        <taxon>Prevotellaceae</taxon>
        <taxon>Palleniella</taxon>
    </lineage>
</organism>
<comment type="caution">
    <text evidence="1">The sequence shown here is derived from an EMBL/GenBank/DDBJ whole genome shotgun (WGS) entry which is preliminary data.</text>
</comment>
<keyword evidence="2" id="KW-1185">Reference proteome</keyword>
<gene>
    <name evidence="1" type="ORF">E5358_01925</name>
</gene>
<proteinExistence type="predicted"/>
<dbReference type="Proteomes" id="UP000308886">
    <property type="component" value="Unassembled WGS sequence"/>
</dbReference>
<accession>A0AC61QU00</accession>
<reference evidence="1" key="1">
    <citation type="submission" date="2019-04" db="EMBL/GenBank/DDBJ databases">
        <title>Microbes associate with the intestines of laboratory mice.</title>
        <authorList>
            <person name="Navarre W."/>
            <person name="Wong E."/>
            <person name="Huang K."/>
            <person name="Tropini C."/>
            <person name="Ng K."/>
            <person name="Yu B."/>
        </authorList>
    </citation>
    <scope>NUCLEOTIDE SEQUENCE</scope>
    <source>
        <strain evidence="1">NM73_A23</strain>
    </source>
</reference>
<evidence type="ECO:0000313" key="1">
    <source>
        <dbReference type="EMBL" id="TGX83953.1"/>
    </source>
</evidence>
<name>A0AC61QU00_9BACT</name>
<dbReference type="EMBL" id="SRZC01000002">
    <property type="protein sequence ID" value="TGX83953.1"/>
    <property type="molecule type" value="Genomic_DNA"/>
</dbReference>